<keyword evidence="1" id="KW-0812">Transmembrane</keyword>
<sequence>MQSISRYVIINEIEKRKIIIKLFSLPLLIQFYIIFTLGYLNITPQLYNYEAIRASAIAFMVGLFLLLTPIITNQVKQAINDKYYAATLLIFLAITYELTYLATVPPYYGLSLGASLDTATYLQSFASLTYYRQFLVSFVGPFFSVHASPILLLIYPIYEVYPSIFTLMTIQVAILMLPIPLMYKLGMKILNNPKHALATALLYILYPWIITAYAPFEIVTLAGSFMAMTLITMYLNDKKAYWASLTLAMASIEYVPLFGIGLSIYQALSKEHRKLALLTFIYSIAWLIADYYLVMYFSGWTHNIFSNLYGAALSSLLTNITNKLLNPNTTKALIVDPQTRMVMDTTNVLSGIIQQATSQYNIKVQYVIEVFGPLAFINFLEPQTILLMPWLAALLTNFTPYYIPNVYYTILISAVALPATIWALRRLKIETRKRALTALLIINTITGLLMGPLTPLSGLYYGNTIPNWNTPVANQYDLAMIQLANYIPWNASVAVPATAVPWYSITRYGWGNHGVPFLGPNNNTQYVVYSPLVPTGYPYSTGDSEYGPYAFDDGAWILKANYTGPIKIINGFYYENTYVINPVLPGTWQYPIAQIPPTNITIQITTETKPQQAITLLNTTLLKTQLQQPQGMSCANVLGPGFSEIIIPGGTYIAQSITINETTRISSITVFTSYDTSLATAELATTSSLVLNQENTIYTHTFGTPWWCLPRSWTTPITANPDITLKPGTYYIILTFPIQGQTICEQIPNTPKALLINATTGQIIKQLPCTLGTIITIHLQSSLQTVLPINVTMSILNYTITMNGNQEITMSTKIKNTQSLSLTINMPEIKPNAQLIIKLKVITQDTVEPLTPWYLIPTIGLIPTYLSLILAMLILNK</sequence>
<reference evidence="3" key="1">
    <citation type="journal article" date="2014" name="Int. J. Syst. Evol. Microbiol.">
        <title>Complete genome sequence of Corynebacterium casei LMG S-19264T (=DSM 44701T), isolated from a smear-ripened cheese.</title>
        <authorList>
            <consortium name="US DOE Joint Genome Institute (JGI-PGF)"/>
            <person name="Walter F."/>
            <person name="Albersmeier A."/>
            <person name="Kalinowski J."/>
            <person name="Ruckert C."/>
        </authorList>
    </citation>
    <scope>NUCLEOTIDE SEQUENCE</scope>
    <source>
        <strain evidence="3">JCM 11219</strain>
    </source>
</reference>
<accession>A0A830E0V7</accession>
<gene>
    <name evidence="3" type="ORF">GCM10007112_05520</name>
    <name evidence="2" type="ORF">Vsou_07410</name>
</gene>
<feature type="transmembrane region" description="Helical" evidence="1">
    <location>
        <begin position="52"/>
        <end position="71"/>
    </location>
</feature>
<feature type="transmembrane region" description="Helical" evidence="1">
    <location>
        <begin position="138"/>
        <end position="158"/>
    </location>
</feature>
<dbReference type="EMBL" id="BMNM01000001">
    <property type="protein sequence ID" value="GGI71634.1"/>
    <property type="molecule type" value="Genomic_DNA"/>
</dbReference>
<feature type="transmembrane region" description="Helical" evidence="1">
    <location>
        <begin position="853"/>
        <end position="875"/>
    </location>
</feature>
<evidence type="ECO:0000313" key="5">
    <source>
        <dbReference type="Proteomes" id="UP001060771"/>
    </source>
</evidence>
<feature type="transmembrane region" description="Helical" evidence="1">
    <location>
        <begin position="241"/>
        <end position="265"/>
    </location>
</feature>
<protein>
    <recommendedName>
        <fullName evidence="6">DUF2079 domain-containing protein</fullName>
    </recommendedName>
</protein>
<dbReference type="GeneID" id="76206294"/>
<dbReference type="EMBL" id="AP026830">
    <property type="protein sequence ID" value="BDR91648.1"/>
    <property type="molecule type" value="Genomic_DNA"/>
</dbReference>
<evidence type="ECO:0008006" key="6">
    <source>
        <dbReference type="Google" id="ProtNLM"/>
    </source>
</evidence>
<reference evidence="2" key="4">
    <citation type="journal article" date="2023" name="Microbiol. Resour. Announc.">
        <title>Complete Genome Sequence of Vulcanisaeta souniana Strain IC-059, a Hyperthermophilic Archaeon Isolated from Hot Spring Water in Japan.</title>
        <authorList>
            <person name="Kato S."/>
            <person name="Itoh T."/>
            <person name="Wu L."/>
            <person name="Ma J."/>
            <person name="Ohkuma M."/>
        </authorList>
    </citation>
    <scope>NUCLEOTIDE SEQUENCE</scope>
    <source>
        <strain evidence="2">JCM 11219</strain>
    </source>
</reference>
<dbReference type="OrthoDB" id="27380at2157"/>
<dbReference type="InterPro" id="IPR018650">
    <property type="entry name" value="STSV1_Orf64"/>
</dbReference>
<dbReference type="Proteomes" id="UP000657075">
    <property type="component" value="Unassembled WGS sequence"/>
</dbReference>
<name>A0A830E0V7_9CREN</name>
<feature type="transmembrane region" description="Helical" evidence="1">
    <location>
        <begin position="406"/>
        <end position="424"/>
    </location>
</feature>
<reference evidence="5" key="3">
    <citation type="submission" date="2022-09" db="EMBL/GenBank/DDBJ databases">
        <title>Complete genome sequence of Vulcanisaeta souniana.</title>
        <authorList>
            <person name="Kato S."/>
            <person name="Itoh T."/>
            <person name="Ohkuma M."/>
        </authorList>
    </citation>
    <scope>NUCLEOTIDE SEQUENCE [LARGE SCALE GENOMIC DNA]</scope>
    <source>
        <strain evidence="5">JCM 11219</strain>
    </source>
</reference>
<dbReference type="AlphaFoldDB" id="A0A830E0V7"/>
<keyword evidence="1" id="KW-0472">Membrane</keyword>
<evidence type="ECO:0000313" key="4">
    <source>
        <dbReference type="Proteomes" id="UP000657075"/>
    </source>
</evidence>
<feature type="transmembrane region" description="Helical" evidence="1">
    <location>
        <begin position="204"/>
        <end position="235"/>
    </location>
</feature>
<evidence type="ECO:0000313" key="3">
    <source>
        <dbReference type="EMBL" id="GGI71634.1"/>
    </source>
</evidence>
<dbReference type="Proteomes" id="UP001060771">
    <property type="component" value="Chromosome"/>
</dbReference>
<feature type="transmembrane region" description="Helical" evidence="1">
    <location>
        <begin position="436"/>
        <end position="461"/>
    </location>
</feature>
<feature type="transmembrane region" description="Helical" evidence="1">
    <location>
        <begin position="164"/>
        <end position="183"/>
    </location>
</feature>
<keyword evidence="1" id="KW-1133">Transmembrane helix</keyword>
<feature type="transmembrane region" description="Helical" evidence="1">
    <location>
        <begin position="20"/>
        <end position="40"/>
    </location>
</feature>
<keyword evidence="5" id="KW-1185">Reference proteome</keyword>
<dbReference type="RefSeq" id="WP_188602558.1">
    <property type="nucleotide sequence ID" value="NZ_AP026830.1"/>
</dbReference>
<evidence type="ECO:0000313" key="2">
    <source>
        <dbReference type="EMBL" id="BDR91648.1"/>
    </source>
</evidence>
<dbReference type="Pfam" id="PF09852">
    <property type="entry name" value="DUF2079"/>
    <property type="match status" value="1"/>
</dbReference>
<reference evidence="3" key="2">
    <citation type="submission" date="2020-09" db="EMBL/GenBank/DDBJ databases">
        <authorList>
            <person name="Sun Q."/>
            <person name="Ohkuma M."/>
        </authorList>
    </citation>
    <scope>NUCLEOTIDE SEQUENCE</scope>
    <source>
        <strain evidence="3">JCM 11219</strain>
    </source>
</reference>
<feature type="transmembrane region" description="Helical" evidence="1">
    <location>
        <begin position="83"/>
        <end position="102"/>
    </location>
</feature>
<proteinExistence type="predicted"/>
<feature type="transmembrane region" description="Helical" evidence="1">
    <location>
        <begin position="277"/>
        <end position="298"/>
    </location>
</feature>
<organism evidence="3 4">
    <name type="scientific">Vulcanisaeta souniana JCM 11219</name>
    <dbReference type="NCBI Taxonomy" id="1293586"/>
    <lineage>
        <taxon>Archaea</taxon>
        <taxon>Thermoproteota</taxon>
        <taxon>Thermoprotei</taxon>
        <taxon>Thermoproteales</taxon>
        <taxon>Thermoproteaceae</taxon>
        <taxon>Vulcanisaeta</taxon>
    </lineage>
</organism>
<evidence type="ECO:0000256" key="1">
    <source>
        <dbReference type="SAM" id="Phobius"/>
    </source>
</evidence>